<organism evidence="3 4">
    <name type="scientific">Microvenator marinus</name>
    <dbReference type="NCBI Taxonomy" id="2600177"/>
    <lineage>
        <taxon>Bacteria</taxon>
        <taxon>Deltaproteobacteria</taxon>
        <taxon>Bradymonadales</taxon>
        <taxon>Microvenatoraceae</taxon>
        <taxon>Microvenator</taxon>
    </lineage>
</organism>
<dbReference type="KEGG" id="bbae:FRD01_07935"/>
<evidence type="ECO:0000313" key="3">
    <source>
        <dbReference type="EMBL" id="QED27174.1"/>
    </source>
</evidence>
<dbReference type="PROSITE" id="PS51257">
    <property type="entry name" value="PROKAR_LIPOPROTEIN"/>
    <property type="match status" value="1"/>
</dbReference>
<feature type="region of interest" description="Disordered" evidence="1">
    <location>
        <begin position="306"/>
        <end position="340"/>
    </location>
</feature>
<evidence type="ECO:0000313" key="4">
    <source>
        <dbReference type="Proteomes" id="UP000321595"/>
    </source>
</evidence>
<feature type="signal peptide" evidence="2">
    <location>
        <begin position="1"/>
        <end position="19"/>
    </location>
</feature>
<evidence type="ECO:0000256" key="1">
    <source>
        <dbReference type="SAM" id="MobiDB-lite"/>
    </source>
</evidence>
<sequence>MYRLTLTTLLAALTLSACAQDDAPIHMQDAEGDEFRQGLITTDDIAMEFNTGNTRQQALEGQVSVIAALTADSVISTNAWVFAHIQLMRAISLYPPTLEEENARVWEGEDKGNFYRVRIEREDREEGTHFTYSFHGRLASEPAEDLRLLLDGDILRTKLAPDAEGFGVVRFYFDNLSHLDPNSDVQGTARVAFRKHDGTRQVHNRMVNMVVPDDQQFPEFAEFAYSQVRGEGGELRWFSRGDVKNDGEPFEYVTAHSKWNADFSGVGLANAFGGSIDVDGWTLVECWGTTLHKSYDLLSVGMTDLESGDPESCGGNSDQLDPPPFYETLPNEDPEIPASL</sequence>
<keyword evidence="2" id="KW-0732">Signal</keyword>
<proteinExistence type="predicted"/>
<gene>
    <name evidence="3" type="ORF">FRD01_07935</name>
</gene>
<accession>A0A5B8XNR6</accession>
<reference evidence="3 4" key="1">
    <citation type="submission" date="2019-08" db="EMBL/GenBank/DDBJ databases">
        <authorList>
            <person name="Liang Q."/>
        </authorList>
    </citation>
    <scope>NUCLEOTIDE SEQUENCE [LARGE SCALE GENOMIC DNA]</scope>
    <source>
        <strain evidence="3 4">V1718</strain>
    </source>
</reference>
<dbReference type="AlphaFoldDB" id="A0A5B8XNR6"/>
<evidence type="ECO:0008006" key="5">
    <source>
        <dbReference type="Google" id="ProtNLM"/>
    </source>
</evidence>
<protein>
    <recommendedName>
        <fullName evidence="5">Lipoprotein</fullName>
    </recommendedName>
</protein>
<dbReference type="RefSeq" id="WP_146958859.1">
    <property type="nucleotide sequence ID" value="NZ_CP042467.1"/>
</dbReference>
<feature type="compositionally biased region" description="Acidic residues" evidence="1">
    <location>
        <begin position="330"/>
        <end position="340"/>
    </location>
</feature>
<dbReference type="OrthoDB" id="5379973at2"/>
<feature type="chain" id="PRO_5022831164" description="Lipoprotein" evidence="2">
    <location>
        <begin position="20"/>
        <end position="340"/>
    </location>
</feature>
<keyword evidence="4" id="KW-1185">Reference proteome</keyword>
<evidence type="ECO:0000256" key="2">
    <source>
        <dbReference type="SAM" id="SignalP"/>
    </source>
</evidence>
<dbReference type="Proteomes" id="UP000321595">
    <property type="component" value="Chromosome"/>
</dbReference>
<name>A0A5B8XNR6_9DELT</name>
<dbReference type="EMBL" id="CP042467">
    <property type="protein sequence ID" value="QED27174.1"/>
    <property type="molecule type" value="Genomic_DNA"/>
</dbReference>